<dbReference type="SMART" id="SM00028">
    <property type="entry name" value="TPR"/>
    <property type="match status" value="3"/>
</dbReference>
<dbReference type="AlphaFoldDB" id="A0A194XGE0"/>
<dbReference type="EMBL" id="KQ947412">
    <property type="protein sequence ID" value="KUJ18842.1"/>
    <property type="molecule type" value="Genomic_DNA"/>
</dbReference>
<keyword evidence="3" id="KW-1185">Reference proteome</keyword>
<feature type="domain" description="DUF7779" evidence="1">
    <location>
        <begin position="193"/>
        <end position="281"/>
    </location>
</feature>
<accession>A0A194XGE0</accession>
<dbReference type="Gene3D" id="3.40.50.300">
    <property type="entry name" value="P-loop containing nucleotide triphosphate hydrolases"/>
    <property type="match status" value="1"/>
</dbReference>
<dbReference type="InterPro" id="IPR019734">
    <property type="entry name" value="TPR_rpt"/>
</dbReference>
<dbReference type="InterPro" id="IPR027417">
    <property type="entry name" value="P-loop_NTPase"/>
</dbReference>
<dbReference type="Gene3D" id="1.25.40.10">
    <property type="entry name" value="Tetratricopeptide repeat domain"/>
    <property type="match status" value="1"/>
</dbReference>
<dbReference type="Proteomes" id="UP000070700">
    <property type="component" value="Unassembled WGS sequence"/>
</dbReference>
<dbReference type="RefSeq" id="XP_018073197.1">
    <property type="nucleotide sequence ID" value="XM_018217531.1"/>
</dbReference>
<gene>
    <name evidence="2" type="ORF">LY89DRAFT_706466</name>
</gene>
<evidence type="ECO:0000313" key="2">
    <source>
        <dbReference type="EMBL" id="KUJ18842.1"/>
    </source>
</evidence>
<dbReference type="OrthoDB" id="6161812at2759"/>
<dbReference type="InterPro" id="IPR011990">
    <property type="entry name" value="TPR-like_helical_dom_sf"/>
</dbReference>
<reference evidence="2 3" key="1">
    <citation type="submission" date="2015-10" db="EMBL/GenBank/DDBJ databases">
        <title>Full genome of DAOMC 229536 Phialocephala scopiformis, a fungal endophyte of spruce producing the potent anti-insectan compound rugulosin.</title>
        <authorList>
            <consortium name="DOE Joint Genome Institute"/>
            <person name="Walker A.K."/>
            <person name="Frasz S.L."/>
            <person name="Seifert K.A."/>
            <person name="Miller J.D."/>
            <person name="Mondo S.J."/>
            <person name="Labutti K."/>
            <person name="Lipzen A."/>
            <person name="Dockter R."/>
            <person name="Kennedy M."/>
            <person name="Grigoriev I.V."/>
            <person name="Spatafora J.W."/>
        </authorList>
    </citation>
    <scope>NUCLEOTIDE SEQUENCE [LARGE SCALE GENOMIC DNA]</scope>
    <source>
        <strain evidence="2 3">CBS 120377</strain>
    </source>
</reference>
<dbReference type="PANTHER" id="PTHR35205">
    <property type="entry name" value="NB-ARC AND TPR DOMAIN PROTEIN"/>
    <property type="match status" value="1"/>
</dbReference>
<dbReference type="SUPFAM" id="SSF48452">
    <property type="entry name" value="TPR-like"/>
    <property type="match status" value="1"/>
</dbReference>
<dbReference type="Pfam" id="PF13424">
    <property type="entry name" value="TPR_12"/>
    <property type="match status" value="1"/>
</dbReference>
<protein>
    <recommendedName>
        <fullName evidence="1">DUF7779 domain-containing protein</fullName>
    </recommendedName>
</protein>
<dbReference type="KEGG" id="psco:LY89DRAFT_706466"/>
<evidence type="ECO:0000313" key="3">
    <source>
        <dbReference type="Proteomes" id="UP000070700"/>
    </source>
</evidence>
<dbReference type="InParanoid" id="A0A194XGE0"/>
<name>A0A194XGE0_MOLSC</name>
<evidence type="ECO:0000259" key="1">
    <source>
        <dbReference type="Pfam" id="PF25000"/>
    </source>
</evidence>
<dbReference type="Pfam" id="PF25000">
    <property type="entry name" value="DUF7779"/>
    <property type="match status" value="1"/>
</dbReference>
<dbReference type="GeneID" id="28827257"/>
<dbReference type="InterPro" id="IPR056681">
    <property type="entry name" value="DUF7779"/>
</dbReference>
<dbReference type="SUPFAM" id="SSF52540">
    <property type="entry name" value="P-loop containing nucleoside triphosphate hydrolases"/>
    <property type="match status" value="1"/>
</dbReference>
<organism evidence="2 3">
    <name type="scientific">Mollisia scopiformis</name>
    <name type="common">Conifer needle endophyte fungus</name>
    <name type="synonym">Phialocephala scopiformis</name>
    <dbReference type="NCBI Taxonomy" id="149040"/>
    <lineage>
        <taxon>Eukaryota</taxon>
        <taxon>Fungi</taxon>
        <taxon>Dikarya</taxon>
        <taxon>Ascomycota</taxon>
        <taxon>Pezizomycotina</taxon>
        <taxon>Leotiomycetes</taxon>
        <taxon>Helotiales</taxon>
        <taxon>Mollisiaceae</taxon>
        <taxon>Mollisia</taxon>
    </lineage>
</organism>
<proteinExistence type="predicted"/>
<dbReference type="PANTHER" id="PTHR35205:SF1">
    <property type="entry name" value="ZU5 DOMAIN-CONTAINING PROTEIN"/>
    <property type="match status" value="1"/>
</dbReference>
<sequence>MDEIFLDPTTGLPSKDGLRSFVVCGMGGLGKTEIAKEYMFSRKDRFDAIFWLNADTPQKLNLGFAQISRALGLENGLNVKGDEIASREIVKGWLMKPIIAANQGTPRADEEASWLIIFDNVEDRDIILESCRKIVELLGGLPLAITQMGGIIRRRHLSLEDFLIYYEKDAKRLHEMQVPGQNPTYNQTVSSVWMLDALSKEATSLLQVLSFFDPDRISEEILLGNTKHVDVPHCPKTRIVYFDARIELIQSSLILRDIKNNELSIHRLVQEVVRKKLTDEKWYVVFGSVIALLSNCWPSINFDQRNMVDRLIKCESLFPHVERIRVLFEDAIKSKKFKPSNRCAALFNEVAWYRLERAYDDEAGIYASLALEILNQIPKEDIEKSEELNKMLSESHQYFAVSYIFTDTSGSLDEIQAVIDLVIDRIKKWNREEDAIQLAESYNVCGMALGRSKEYDRAIQSWWESYDAFGNITSDNKLLRQEWPAIHLAIMYSLRNEGKKGEDILLPVLKAREEGFGKDDKTSMVTGKALHALGDARRAQGSLDDAVDLFQRALVIFRATIGDNHFITADTCYRLAEQFIRTGQSQEANQLLEQSIKVYRDIRWYKPQAARSSFMKGRLLKAIGNIVEGDAQLRSAMELRREIVPADNRTVDQLTDQDFDELVWYYSR</sequence>